<dbReference type="EMBL" id="CAXKWB010032662">
    <property type="protein sequence ID" value="CAL4141656.1"/>
    <property type="molecule type" value="Genomic_DNA"/>
</dbReference>
<protein>
    <submittedName>
        <fullName evidence="2">Uncharacterized protein</fullName>
    </submittedName>
</protein>
<evidence type="ECO:0000313" key="3">
    <source>
        <dbReference type="Proteomes" id="UP001497623"/>
    </source>
</evidence>
<reference evidence="2 3" key="1">
    <citation type="submission" date="2024-05" db="EMBL/GenBank/DDBJ databases">
        <authorList>
            <person name="Wallberg A."/>
        </authorList>
    </citation>
    <scope>NUCLEOTIDE SEQUENCE [LARGE SCALE GENOMIC DNA]</scope>
</reference>
<dbReference type="Proteomes" id="UP001497623">
    <property type="component" value="Unassembled WGS sequence"/>
</dbReference>
<evidence type="ECO:0000313" key="2">
    <source>
        <dbReference type="EMBL" id="CAL4141656.1"/>
    </source>
</evidence>
<dbReference type="AlphaFoldDB" id="A0AAV2RSK7"/>
<name>A0AAV2RSK7_MEGNR</name>
<feature type="transmembrane region" description="Helical" evidence="1">
    <location>
        <begin position="57"/>
        <end position="77"/>
    </location>
</feature>
<proteinExistence type="predicted"/>
<keyword evidence="1" id="KW-0812">Transmembrane</keyword>
<gene>
    <name evidence="2" type="ORF">MNOR_LOCUS28896</name>
</gene>
<evidence type="ECO:0000256" key="1">
    <source>
        <dbReference type="SAM" id="Phobius"/>
    </source>
</evidence>
<organism evidence="2 3">
    <name type="scientific">Meganyctiphanes norvegica</name>
    <name type="common">Northern krill</name>
    <name type="synonym">Thysanopoda norvegica</name>
    <dbReference type="NCBI Taxonomy" id="48144"/>
    <lineage>
        <taxon>Eukaryota</taxon>
        <taxon>Metazoa</taxon>
        <taxon>Ecdysozoa</taxon>
        <taxon>Arthropoda</taxon>
        <taxon>Crustacea</taxon>
        <taxon>Multicrustacea</taxon>
        <taxon>Malacostraca</taxon>
        <taxon>Eumalacostraca</taxon>
        <taxon>Eucarida</taxon>
        <taxon>Euphausiacea</taxon>
        <taxon>Euphausiidae</taxon>
        <taxon>Meganyctiphanes</taxon>
    </lineage>
</organism>
<accession>A0AAV2RSK7</accession>
<sequence>MLIDHSLTAPKPGDTLDQLYTPYRRSYYYYDSRYLSHHSTKFHDHQPTLPPELATDASIYVAVVFVLYGAILAILLGTNLHRFRGSSAGFSAGSRSSAGFSAGSPRESTCTRDQVTATHIVTTKDATFTCDVAPCSNHARRSDIAVPTVVTSLVCDTTSTSSAGVTAVTDVSSPASLTPMCGTAYSTL</sequence>
<comment type="caution">
    <text evidence="2">The sequence shown here is derived from an EMBL/GenBank/DDBJ whole genome shotgun (WGS) entry which is preliminary data.</text>
</comment>
<keyword evidence="3" id="KW-1185">Reference proteome</keyword>
<keyword evidence="1" id="KW-0472">Membrane</keyword>
<keyword evidence="1" id="KW-1133">Transmembrane helix</keyword>